<gene>
    <name evidence="1" type="ORF">HNQ38_001515</name>
</gene>
<name>A0A7W8FF15_9BACT</name>
<dbReference type="AlphaFoldDB" id="A0A7W8FF15"/>
<comment type="caution">
    <text evidence="1">The sequence shown here is derived from an EMBL/GenBank/DDBJ whole genome shotgun (WGS) entry which is preliminary data.</text>
</comment>
<sequence length="104" mass="11642">MPQQTVFHERRCGKTKIWQPEMAIYPIKQTVNEYMALSMFKAPFEGGFFIIFTNGILVTPNAQSAACCAKMSILIRGCSHCTNELQPCLRQSALSSAGLPEQRK</sequence>
<dbReference type="RefSeq" id="WP_183718929.1">
    <property type="nucleotide sequence ID" value="NZ_JACHGO010000004.1"/>
</dbReference>
<dbReference type="Proteomes" id="UP000539075">
    <property type="component" value="Unassembled WGS sequence"/>
</dbReference>
<keyword evidence="2" id="KW-1185">Reference proteome</keyword>
<accession>A0A7W8FF15</accession>
<dbReference type="EMBL" id="JACHGO010000004">
    <property type="protein sequence ID" value="MBB5143418.1"/>
    <property type="molecule type" value="Genomic_DNA"/>
</dbReference>
<evidence type="ECO:0000313" key="2">
    <source>
        <dbReference type="Proteomes" id="UP000539075"/>
    </source>
</evidence>
<evidence type="ECO:0000313" key="1">
    <source>
        <dbReference type="EMBL" id="MBB5143418.1"/>
    </source>
</evidence>
<organism evidence="1 2">
    <name type="scientific">Desulfovibrio intestinalis</name>
    <dbReference type="NCBI Taxonomy" id="58621"/>
    <lineage>
        <taxon>Bacteria</taxon>
        <taxon>Pseudomonadati</taxon>
        <taxon>Thermodesulfobacteriota</taxon>
        <taxon>Desulfovibrionia</taxon>
        <taxon>Desulfovibrionales</taxon>
        <taxon>Desulfovibrionaceae</taxon>
        <taxon>Desulfovibrio</taxon>
    </lineage>
</organism>
<proteinExistence type="predicted"/>
<reference evidence="1 2" key="1">
    <citation type="submission" date="2020-08" db="EMBL/GenBank/DDBJ databases">
        <title>Genomic Encyclopedia of Type Strains, Phase IV (KMG-IV): sequencing the most valuable type-strain genomes for metagenomic binning, comparative biology and taxonomic classification.</title>
        <authorList>
            <person name="Goeker M."/>
        </authorList>
    </citation>
    <scope>NUCLEOTIDE SEQUENCE [LARGE SCALE GENOMIC DNA]</scope>
    <source>
        <strain evidence="1 2">DSM 11275</strain>
    </source>
</reference>
<protein>
    <submittedName>
        <fullName evidence="1">Uncharacterized protein</fullName>
    </submittedName>
</protein>